<comment type="similarity">
    <text evidence="8">Belongs to the phosphoglycerate kinase family.</text>
</comment>
<comment type="catalytic activity">
    <reaction evidence="1 8">
        <text>(2R)-3-phosphoglycerate + ATP = (2R)-3-phospho-glyceroyl phosphate + ADP</text>
        <dbReference type="Rhea" id="RHEA:14801"/>
        <dbReference type="ChEBI" id="CHEBI:30616"/>
        <dbReference type="ChEBI" id="CHEBI:57604"/>
        <dbReference type="ChEBI" id="CHEBI:58272"/>
        <dbReference type="ChEBI" id="CHEBI:456216"/>
        <dbReference type="EC" id="2.7.2.3"/>
    </reaction>
</comment>
<protein>
    <recommendedName>
        <fullName evidence="2 8">Phosphoglycerate kinase</fullName>
        <ecNumber evidence="2 8">2.7.2.3</ecNumber>
    </recommendedName>
</protein>
<dbReference type="STRING" id="1797737.A2196_03725"/>
<dbReference type="AlphaFoldDB" id="A0A1F5HE13"/>
<evidence type="ECO:0000256" key="1">
    <source>
        <dbReference type="ARBA" id="ARBA00000642"/>
    </source>
</evidence>
<gene>
    <name evidence="9" type="ORF">A2196_03725</name>
</gene>
<dbReference type="PANTHER" id="PTHR11406:SF23">
    <property type="entry name" value="PHOSPHOGLYCERATE KINASE 1, CHLOROPLASTIC-RELATED"/>
    <property type="match status" value="1"/>
</dbReference>
<dbReference type="GO" id="GO:0006096">
    <property type="term" value="P:glycolytic process"/>
    <property type="evidence" value="ECO:0007669"/>
    <property type="project" value="InterPro"/>
</dbReference>
<dbReference type="PRINTS" id="PR00477">
    <property type="entry name" value="PHGLYCKINASE"/>
</dbReference>
<evidence type="ECO:0000256" key="8">
    <source>
        <dbReference type="RuleBase" id="RU000532"/>
    </source>
</evidence>
<evidence type="ECO:0000256" key="6">
    <source>
        <dbReference type="ARBA" id="ARBA00022840"/>
    </source>
</evidence>
<evidence type="ECO:0000256" key="3">
    <source>
        <dbReference type="ARBA" id="ARBA00022679"/>
    </source>
</evidence>
<reference evidence="9 10" key="1">
    <citation type="journal article" date="2016" name="Nat. Commun.">
        <title>Thousands of microbial genomes shed light on interconnected biogeochemical processes in an aquifer system.</title>
        <authorList>
            <person name="Anantharaman K."/>
            <person name="Brown C.T."/>
            <person name="Hug L.A."/>
            <person name="Sharon I."/>
            <person name="Castelle C.J."/>
            <person name="Probst A.J."/>
            <person name="Thomas B.C."/>
            <person name="Singh A."/>
            <person name="Wilkins M.J."/>
            <person name="Karaoz U."/>
            <person name="Brodie E.L."/>
            <person name="Williams K.H."/>
            <person name="Hubbard S.S."/>
            <person name="Banfield J.F."/>
        </authorList>
    </citation>
    <scope>NUCLEOTIDE SEQUENCE [LARGE SCALE GENOMIC DNA]</scope>
</reference>
<evidence type="ECO:0000256" key="4">
    <source>
        <dbReference type="ARBA" id="ARBA00022741"/>
    </source>
</evidence>
<dbReference type="GO" id="GO:0043531">
    <property type="term" value="F:ADP binding"/>
    <property type="evidence" value="ECO:0007669"/>
    <property type="project" value="TreeGrafter"/>
</dbReference>
<dbReference type="Gene3D" id="3.40.50.1260">
    <property type="entry name" value="Phosphoglycerate kinase, N-terminal domain"/>
    <property type="match status" value="3"/>
</dbReference>
<dbReference type="GO" id="GO:0005524">
    <property type="term" value="F:ATP binding"/>
    <property type="evidence" value="ECO:0007669"/>
    <property type="project" value="UniProtKB-KW"/>
</dbReference>
<dbReference type="GO" id="GO:0004618">
    <property type="term" value="F:phosphoglycerate kinase activity"/>
    <property type="evidence" value="ECO:0007669"/>
    <property type="project" value="UniProtKB-EC"/>
</dbReference>
<keyword evidence="6 7" id="KW-0067">ATP-binding</keyword>
<accession>A0A1F5HE13</accession>
<name>A0A1F5HE13_9BACT</name>
<dbReference type="GO" id="GO:0005829">
    <property type="term" value="C:cytosol"/>
    <property type="evidence" value="ECO:0007669"/>
    <property type="project" value="TreeGrafter"/>
</dbReference>
<evidence type="ECO:0000256" key="7">
    <source>
        <dbReference type="PIRSR" id="PIRSR000724-2"/>
    </source>
</evidence>
<comment type="caution">
    <text evidence="9">The sequence shown here is derived from an EMBL/GenBank/DDBJ whole genome shotgun (WGS) entry which is preliminary data.</text>
</comment>
<dbReference type="Pfam" id="PF00162">
    <property type="entry name" value="PGK"/>
    <property type="match status" value="3"/>
</dbReference>
<organism evidence="9 10">
    <name type="scientific">Candidatus Curtissbacteria bacterium RIFOXYA1_FULL_41_14</name>
    <dbReference type="NCBI Taxonomy" id="1797737"/>
    <lineage>
        <taxon>Bacteria</taxon>
        <taxon>Candidatus Curtissiibacteriota</taxon>
    </lineage>
</organism>
<dbReference type="InterPro" id="IPR036043">
    <property type="entry name" value="Phosphoglycerate_kinase_sf"/>
</dbReference>
<sequence>MKVLSDIDVSGKRVFVRADLDVPSEQLTLRCTQGHLFEPEPQSRRPELAERVTIDPSTSLRAGSSQLAESIRLKSLKPTVDYLLQHEASRIIIAGHIGRPSFTKVTEGKPPLYSEELSTKQLLEPLEKILERRIDFLSNFVILNDSEGSKKRDSSSSTQNDNQLVLLENLRFWPGEVENDQEFAKKLASMADIYINEAFGNCHRNHASMAALPQLFTDVEDLLESERPRSRRPEGFHPRRAVGLHLEKEVEVLGLLLDSPQRPFIAIVGGAKIETKVPAIENLARIADWVLVGGAIAREFQISNFKFQISNVVVATSEVNDKDIDQESIGKFKQIISTAKSVVWNGPMGIFEEGFEKGTMAIAKAIVDSGAYSIVGGGETTEFLSSKELISPPAGGFSFVSVGGGAMLEFLAGKKLPGLKALQ</sequence>
<evidence type="ECO:0000313" key="10">
    <source>
        <dbReference type="Proteomes" id="UP000176751"/>
    </source>
</evidence>
<dbReference type="SUPFAM" id="SSF53748">
    <property type="entry name" value="Phosphoglycerate kinase"/>
    <property type="match status" value="1"/>
</dbReference>
<dbReference type="InterPro" id="IPR001576">
    <property type="entry name" value="Phosphoglycerate_kinase"/>
</dbReference>
<dbReference type="InterPro" id="IPR015824">
    <property type="entry name" value="Phosphoglycerate_kinase_N"/>
</dbReference>
<dbReference type="PANTHER" id="PTHR11406">
    <property type="entry name" value="PHOSPHOGLYCERATE KINASE"/>
    <property type="match status" value="1"/>
</dbReference>
<dbReference type="EMBL" id="MFCA01000017">
    <property type="protein sequence ID" value="OGE02265.1"/>
    <property type="molecule type" value="Genomic_DNA"/>
</dbReference>
<keyword evidence="4" id="KW-0547">Nucleotide-binding</keyword>
<proteinExistence type="inferred from homology"/>
<dbReference type="PIRSF" id="PIRSF000724">
    <property type="entry name" value="Pgk"/>
    <property type="match status" value="1"/>
</dbReference>
<keyword evidence="5 8" id="KW-0418">Kinase</keyword>
<dbReference type="GO" id="GO:0006094">
    <property type="term" value="P:gluconeogenesis"/>
    <property type="evidence" value="ECO:0007669"/>
    <property type="project" value="TreeGrafter"/>
</dbReference>
<feature type="binding site" evidence="7">
    <location>
        <position position="352"/>
    </location>
    <ligand>
        <name>ATP</name>
        <dbReference type="ChEBI" id="CHEBI:30616"/>
    </ligand>
</feature>
<keyword evidence="3 8" id="KW-0808">Transferase</keyword>
<evidence type="ECO:0000313" key="9">
    <source>
        <dbReference type="EMBL" id="OGE02265.1"/>
    </source>
</evidence>
<evidence type="ECO:0000256" key="2">
    <source>
        <dbReference type="ARBA" id="ARBA00013061"/>
    </source>
</evidence>
<feature type="binding site" evidence="7">
    <location>
        <position position="276"/>
    </location>
    <ligand>
        <name>ATP</name>
        <dbReference type="ChEBI" id="CHEBI:30616"/>
    </ligand>
</feature>
<evidence type="ECO:0000256" key="5">
    <source>
        <dbReference type="ARBA" id="ARBA00022777"/>
    </source>
</evidence>
<dbReference type="Proteomes" id="UP000176751">
    <property type="component" value="Unassembled WGS sequence"/>
</dbReference>
<dbReference type="EC" id="2.7.2.3" evidence="2 8"/>